<dbReference type="Proteomes" id="UP000627292">
    <property type="component" value="Unassembled WGS sequence"/>
</dbReference>
<sequence length="125" mass="14197">MCLFAACSKEEEGISGIDKFYETVTGKWQVVYQGQFNSTDSTRDTIAGTPADFMEFRKTDTVYSQTVLPVPSPALYSILNVRRFLVNGDTIYNRSETDGILQLYTRAPLTDTSYTEWWVELKKAP</sequence>
<organism evidence="1 2">
    <name type="scientific">Filimonas zeae</name>
    <dbReference type="NCBI Taxonomy" id="1737353"/>
    <lineage>
        <taxon>Bacteria</taxon>
        <taxon>Pseudomonadati</taxon>
        <taxon>Bacteroidota</taxon>
        <taxon>Chitinophagia</taxon>
        <taxon>Chitinophagales</taxon>
        <taxon>Chitinophagaceae</taxon>
        <taxon>Filimonas</taxon>
    </lineage>
</organism>
<evidence type="ECO:0000313" key="1">
    <source>
        <dbReference type="EMBL" id="GGH74029.1"/>
    </source>
</evidence>
<dbReference type="AlphaFoldDB" id="A0A917MXL6"/>
<proteinExistence type="predicted"/>
<keyword evidence="2" id="KW-1185">Reference proteome</keyword>
<reference evidence="1" key="1">
    <citation type="journal article" date="2014" name="Int. J. Syst. Evol. Microbiol.">
        <title>Complete genome sequence of Corynebacterium casei LMG S-19264T (=DSM 44701T), isolated from a smear-ripened cheese.</title>
        <authorList>
            <consortium name="US DOE Joint Genome Institute (JGI-PGF)"/>
            <person name="Walter F."/>
            <person name="Albersmeier A."/>
            <person name="Kalinowski J."/>
            <person name="Ruckert C."/>
        </authorList>
    </citation>
    <scope>NUCLEOTIDE SEQUENCE</scope>
    <source>
        <strain evidence="1">CGMCC 1.15290</strain>
    </source>
</reference>
<dbReference type="EMBL" id="BMIB01000003">
    <property type="protein sequence ID" value="GGH74029.1"/>
    <property type="molecule type" value="Genomic_DNA"/>
</dbReference>
<gene>
    <name evidence="1" type="ORF">GCM10011379_36200</name>
</gene>
<accession>A0A917MXL6</accession>
<protein>
    <submittedName>
        <fullName evidence="1">Uncharacterized protein</fullName>
    </submittedName>
</protein>
<name>A0A917MXL6_9BACT</name>
<reference evidence="1" key="2">
    <citation type="submission" date="2020-09" db="EMBL/GenBank/DDBJ databases">
        <authorList>
            <person name="Sun Q."/>
            <person name="Zhou Y."/>
        </authorList>
    </citation>
    <scope>NUCLEOTIDE SEQUENCE</scope>
    <source>
        <strain evidence="1">CGMCC 1.15290</strain>
    </source>
</reference>
<evidence type="ECO:0000313" key="2">
    <source>
        <dbReference type="Proteomes" id="UP000627292"/>
    </source>
</evidence>
<comment type="caution">
    <text evidence="1">The sequence shown here is derived from an EMBL/GenBank/DDBJ whole genome shotgun (WGS) entry which is preliminary data.</text>
</comment>